<dbReference type="Proteomes" id="UP000239210">
    <property type="component" value="Unassembled WGS sequence"/>
</dbReference>
<dbReference type="SUPFAM" id="SSF49879">
    <property type="entry name" value="SMAD/FHA domain"/>
    <property type="match status" value="1"/>
</dbReference>
<sequence length="657" mass="71995">MITALVAVQGQLEGQRFPLGRNPVTLGRGDTNDIVLTSRFASRVHAEVRREGAGYVLADQDSDNGTWVNGVQVGVHTLEPGDEVRIGDEVFRFETWESATLVGPVGDLAGGSPDVLRVTITGGGPVGLTLALLLDHLMGPRVAVRLHDRRWTQVGDRVEWSGYEKGNVRREQVVTLQSRQYLRLPPHVQDRLFASRENWSEMWPVGPDSIEGAGPRNTPVRFIEDTLLDLAGERSERITLVPERFDVDAARDDLAQQHVLAVCEGGRSRTREHLADRFGAADTSMYSVDGEHVSDMVLGLRVRSGLPDPTAVLLTVSQNRFLLNSLRGEGFLNMRLTDQEAQEAVGINPVRQVFTACIQSAPCVLERQPDGEFMCETHHTFFLPALLRGSALWTRVQEGLRLFGVPEDDLTAVTGFRLDMVQRPRFTAQLLPPTRTTPGTFACLLGDAGNAIHFWPGRGLNSGLASAISLARTLATVWHGRPLRDADFVRHEAVMAMLQYRHKTRAWRQMVTIDATGRARTIKGQIAQGIAEGEQGAHDRATDTEALLQRLRQNRARLESRLPGLPDDAALRAQLEPLSGPTLHTLAVSGSWDTANVGGEEVDVGWLLPEPEPAAVPAQPADRVTRRVSGDRPAAAPLPGPRPRETAPRDPAQGPRA</sequence>
<gene>
    <name evidence="4" type="ORF">LY71_1018</name>
</gene>
<dbReference type="Gene3D" id="3.50.50.60">
    <property type="entry name" value="FAD/NAD(P)-binding domain"/>
    <property type="match status" value="1"/>
</dbReference>
<keyword evidence="1" id="KW-0597">Phosphoprotein</keyword>
<evidence type="ECO:0000313" key="5">
    <source>
        <dbReference type="Proteomes" id="UP000239210"/>
    </source>
</evidence>
<dbReference type="SUPFAM" id="SSF51905">
    <property type="entry name" value="FAD/NAD(P)-binding domain"/>
    <property type="match status" value="1"/>
</dbReference>
<accession>A0A2T0U157</accession>
<keyword evidence="5" id="KW-1185">Reference proteome</keyword>
<feature type="domain" description="FHA" evidence="3">
    <location>
        <begin position="24"/>
        <end position="73"/>
    </location>
</feature>
<dbReference type="RefSeq" id="WP_106274964.1">
    <property type="nucleotide sequence ID" value="NZ_PVTG01000001.1"/>
</dbReference>
<name>A0A2T0U157_9ACTN</name>
<dbReference type="SMART" id="SM00240">
    <property type="entry name" value="FHA"/>
    <property type="match status" value="1"/>
</dbReference>
<dbReference type="InterPro" id="IPR008984">
    <property type="entry name" value="SMAD_FHA_dom_sf"/>
</dbReference>
<dbReference type="InterPro" id="IPR036188">
    <property type="entry name" value="FAD/NAD-bd_sf"/>
</dbReference>
<organism evidence="4 5">
    <name type="scientific">Geodermatophilus tzadiensis</name>
    <dbReference type="NCBI Taxonomy" id="1137988"/>
    <lineage>
        <taxon>Bacteria</taxon>
        <taxon>Bacillati</taxon>
        <taxon>Actinomycetota</taxon>
        <taxon>Actinomycetes</taxon>
        <taxon>Geodermatophilales</taxon>
        <taxon>Geodermatophilaceae</taxon>
        <taxon>Geodermatophilus</taxon>
    </lineage>
</organism>
<protein>
    <submittedName>
        <fullName evidence="4">Type III secretion system (T3SS) inner membrane Yop/YscD-like protein</fullName>
    </submittedName>
</protein>
<feature type="region of interest" description="Disordered" evidence="2">
    <location>
        <begin position="611"/>
        <end position="657"/>
    </location>
</feature>
<dbReference type="PROSITE" id="PS50006">
    <property type="entry name" value="FHA_DOMAIN"/>
    <property type="match status" value="1"/>
</dbReference>
<proteinExistence type="predicted"/>
<evidence type="ECO:0000256" key="1">
    <source>
        <dbReference type="ARBA" id="ARBA00022553"/>
    </source>
</evidence>
<dbReference type="OrthoDB" id="8441431at2"/>
<dbReference type="EMBL" id="PVTG01000001">
    <property type="protein sequence ID" value="PRY51639.1"/>
    <property type="molecule type" value="Genomic_DNA"/>
</dbReference>
<evidence type="ECO:0000259" key="3">
    <source>
        <dbReference type="PROSITE" id="PS50006"/>
    </source>
</evidence>
<dbReference type="InterPro" id="IPR000253">
    <property type="entry name" value="FHA_dom"/>
</dbReference>
<evidence type="ECO:0000313" key="4">
    <source>
        <dbReference type="EMBL" id="PRY51639.1"/>
    </source>
</evidence>
<comment type="caution">
    <text evidence="4">The sequence shown here is derived from an EMBL/GenBank/DDBJ whole genome shotgun (WGS) entry which is preliminary data.</text>
</comment>
<dbReference type="CDD" id="cd00060">
    <property type="entry name" value="FHA"/>
    <property type="match status" value="1"/>
</dbReference>
<dbReference type="AlphaFoldDB" id="A0A2T0U157"/>
<dbReference type="Pfam" id="PF00498">
    <property type="entry name" value="FHA"/>
    <property type="match status" value="1"/>
</dbReference>
<dbReference type="Gene3D" id="2.60.200.20">
    <property type="match status" value="1"/>
</dbReference>
<reference evidence="4 5" key="1">
    <citation type="submission" date="2018-03" db="EMBL/GenBank/DDBJ databases">
        <title>Genomic Encyclopedia of Archaeal and Bacterial Type Strains, Phase II (KMG-II): from individual species to whole genera.</title>
        <authorList>
            <person name="Goeker M."/>
        </authorList>
    </citation>
    <scope>NUCLEOTIDE SEQUENCE [LARGE SCALE GENOMIC DNA]</scope>
    <source>
        <strain evidence="4 5">DSM 45416</strain>
    </source>
</reference>
<evidence type="ECO:0000256" key="2">
    <source>
        <dbReference type="SAM" id="MobiDB-lite"/>
    </source>
</evidence>